<proteinExistence type="predicted"/>
<name>A0A7Z1MFJ6_9VIBR</name>
<gene>
    <name evidence="1" type="ORF">BCS90_24870</name>
</gene>
<reference evidence="1" key="2">
    <citation type="journal article" date="2018" name="Nature">
        <title>A major lineage of non-tailed dsDNA viruses as unrecognized killers of marine bacteria.</title>
        <authorList>
            <person name="Kauffman K.M."/>
            <person name="Hussain F.A."/>
            <person name="Yang J."/>
            <person name="Arevalo P."/>
            <person name="Brown J.M."/>
            <person name="Chang W.K."/>
            <person name="VanInsberghe D."/>
            <person name="Elsherbini J."/>
            <person name="Sharma R.S."/>
            <person name="Cutler M.B."/>
            <person name="Kelly L."/>
            <person name="Polz M.F."/>
        </authorList>
    </citation>
    <scope>NUCLEOTIDE SEQUENCE</scope>
    <source>
        <strain evidence="1">10N.222.46.E12</strain>
    </source>
</reference>
<accession>A0A7Z1MFJ6</accession>
<protein>
    <submittedName>
        <fullName evidence="1">Uncharacterized protein</fullName>
    </submittedName>
</protein>
<reference evidence="1" key="1">
    <citation type="submission" date="2016-07" db="EMBL/GenBank/DDBJ databases">
        <authorList>
            <person name="Kauffman K."/>
            <person name="Arevalo P."/>
            <person name="Polz M.F."/>
        </authorList>
    </citation>
    <scope>NUCLEOTIDE SEQUENCE</scope>
    <source>
        <strain evidence="1">10N.222.46.E12</strain>
    </source>
</reference>
<dbReference type="AlphaFoldDB" id="A0A7Z1MFJ6"/>
<evidence type="ECO:0000313" key="1">
    <source>
        <dbReference type="EMBL" id="PMP25131.1"/>
    </source>
</evidence>
<organism evidence="1">
    <name type="scientific">Vibrio cyclitrophicus</name>
    <dbReference type="NCBI Taxonomy" id="47951"/>
    <lineage>
        <taxon>Bacteria</taxon>
        <taxon>Pseudomonadati</taxon>
        <taxon>Pseudomonadota</taxon>
        <taxon>Gammaproteobacteria</taxon>
        <taxon>Vibrionales</taxon>
        <taxon>Vibrionaceae</taxon>
        <taxon>Vibrio</taxon>
    </lineage>
</organism>
<comment type="caution">
    <text evidence="1">The sequence shown here is derived from an EMBL/GenBank/DDBJ whole genome shotgun (WGS) entry which is preliminary data.</text>
</comment>
<dbReference type="EMBL" id="MDBS01000059">
    <property type="protein sequence ID" value="PMP25131.1"/>
    <property type="molecule type" value="Genomic_DNA"/>
</dbReference>
<sequence>MISIAVIYAPLNTKPSICCFGKHNKLLSEVHLSYNTEYIEKVLRSVMKGTLKRILLALFQQQSQTNSSQTHPIAERPNDLPSNDAAKVTIYERKRCFNTQSYWQGNDVASPEFITLSSIGIVREL</sequence>